<evidence type="ECO:0000256" key="5">
    <source>
        <dbReference type="ARBA" id="ARBA00022989"/>
    </source>
</evidence>
<dbReference type="Proteomes" id="UP000727407">
    <property type="component" value="Unassembled WGS sequence"/>
</dbReference>
<keyword evidence="5 8" id="KW-1133">Transmembrane helix</keyword>
<dbReference type="PANTHER" id="PTHR23344:SF49">
    <property type="entry name" value="GLYCEROPHOSPHODIESTER PHOSPHODIESTERASE DOMAIN-CONTAINING 5A"/>
    <property type="match status" value="1"/>
</dbReference>
<dbReference type="GO" id="GO:0045666">
    <property type="term" value="P:positive regulation of neuron differentiation"/>
    <property type="evidence" value="ECO:0007669"/>
    <property type="project" value="TreeGrafter"/>
</dbReference>
<dbReference type="GO" id="GO:0005886">
    <property type="term" value="C:plasma membrane"/>
    <property type="evidence" value="ECO:0007669"/>
    <property type="project" value="TreeGrafter"/>
</dbReference>
<accession>A0A8J4TV68</accession>
<feature type="transmembrane region" description="Helical" evidence="8">
    <location>
        <begin position="51"/>
        <end position="75"/>
    </location>
</feature>
<evidence type="ECO:0000256" key="1">
    <source>
        <dbReference type="ARBA" id="ARBA00004141"/>
    </source>
</evidence>
<dbReference type="PROSITE" id="PS51704">
    <property type="entry name" value="GP_PDE"/>
    <property type="match status" value="1"/>
</dbReference>
<keyword evidence="6 8" id="KW-0472">Membrane</keyword>
<evidence type="ECO:0000256" key="2">
    <source>
        <dbReference type="ARBA" id="ARBA00007277"/>
    </source>
</evidence>
<feature type="non-terminal residue" evidence="10">
    <location>
        <position position="506"/>
    </location>
</feature>
<keyword evidence="11" id="KW-1185">Reference proteome</keyword>
<comment type="similarity">
    <text evidence="2">Belongs to the glycerophosphoryl diester phosphodiesterase family.</text>
</comment>
<feature type="transmembrane region" description="Helical" evidence="8">
    <location>
        <begin position="5"/>
        <end position="24"/>
    </location>
</feature>
<feature type="transmembrane region" description="Helical" evidence="8">
    <location>
        <begin position="448"/>
        <end position="467"/>
    </location>
</feature>
<feature type="domain" description="GP-PDE" evidence="9">
    <location>
        <begin position="189"/>
        <end position="435"/>
    </location>
</feature>
<evidence type="ECO:0000256" key="8">
    <source>
        <dbReference type="SAM" id="Phobius"/>
    </source>
</evidence>
<feature type="transmembrane region" description="Helical" evidence="8">
    <location>
        <begin position="87"/>
        <end position="103"/>
    </location>
</feature>
<evidence type="ECO:0000256" key="7">
    <source>
        <dbReference type="ARBA" id="ARBA00023180"/>
    </source>
</evidence>
<feature type="transmembrane region" description="Helical" evidence="8">
    <location>
        <begin position="123"/>
        <end position="142"/>
    </location>
</feature>
<keyword evidence="7" id="KW-0325">Glycoprotein</keyword>
<evidence type="ECO:0000256" key="3">
    <source>
        <dbReference type="ARBA" id="ARBA00022692"/>
    </source>
</evidence>
<keyword evidence="3 8" id="KW-0812">Transmembrane</keyword>
<dbReference type="InterPro" id="IPR017946">
    <property type="entry name" value="PLC-like_Pdiesterase_TIM-brl"/>
</dbReference>
<dbReference type="Gene3D" id="3.20.20.190">
    <property type="entry name" value="Phosphatidylinositol (PI) phosphodiesterase"/>
    <property type="match status" value="1"/>
</dbReference>
<evidence type="ECO:0000313" key="10">
    <source>
        <dbReference type="EMBL" id="KAF5902395.1"/>
    </source>
</evidence>
<comment type="subcellular location">
    <subcellularLocation>
        <location evidence="1">Membrane</location>
        <topology evidence="1">Multi-pass membrane protein</topology>
    </subcellularLocation>
</comment>
<dbReference type="GO" id="GO:0008889">
    <property type="term" value="F:glycerophosphodiester phosphodiesterase activity"/>
    <property type="evidence" value="ECO:0007669"/>
    <property type="project" value="TreeGrafter"/>
</dbReference>
<dbReference type="AlphaFoldDB" id="A0A8J4TV68"/>
<dbReference type="EMBL" id="QNUK01000091">
    <property type="protein sequence ID" value="KAF5902395.1"/>
    <property type="molecule type" value="Genomic_DNA"/>
</dbReference>
<evidence type="ECO:0000256" key="4">
    <source>
        <dbReference type="ARBA" id="ARBA00022801"/>
    </source>
</evidence>
<proteinExistence type="inferred from homology"/>
<evidence type="ECO:0000256" key="6">
    <source>
        <dbReference type="ARBA" id="ARBA00023136"/>
    </source>
</evidence>
<organism evidence="10 11">
    <name type="scientific">Clarias magur</name>
    <name type="common">Asian catfish</name>
    <name type="synonym">Macropteronotus magur</name>
    <dbReference type="NCBI Taxonomy" id="1594786"/>
    <lineage>
        <taxon>Eukaryota</taxon>
        <taxon>Metazoa</taxon>
        <taxon>Chordata</taxon>
        <taxon>Craniata</taxon>
        <taxon>Vertebrata</taxon>
        <taxon>Euteleostomi</taxon>
        <taxon>Actinopterygii</taxon>
        <taxon>Neopterygii</taxon>
        <taxon>Teleostei</taxon>
        <taxon>Ostariophysi</taxon>
        <taxon>Siluriformes</taxon>
        <taxon>Clariidae</taxon>
        <taxon>Clarias</taxon>
    </lineage>
</organism>
<evidence type="ECO:0000313" key="11">
    <source>
        <dbReference type="Proteomes" id="UP000727407"/>
    </source>
</evidence>
<sequence length="506" mass="58144">WECSWFLILCSTFLLLLVWCYFWWEAHNDYNEFNWLLYNRSGEWSDGTVPILATTLVGFSYTAFLMILGLCHVALGQQLNLYWIHKIGVLAVLLTTITGVVSIDDIWRDEWEIILISLRSTGPFLHIGAVAAMTALGWIVAGQVVRGERRRFQVLILLLYVCVLVALYLTPLTISSPCIMDRSYLKPRPAIIGRRGAPMLAPENTIMSFNKAFQQKVSGFSADVTISADGVAFLMRDRTLRRTTDVARVFPLRQHEDASLFTWPEIRSLNAGLWFLRDDPYWTVQFMSVKERGRAANQTVCSLVDLLRLAAKTNRSVMFNLRRPPPQHPRHELWISDVRKAVQRSGIQSEQVMWMTDEFRKQEDSEEKVSAEEKGIQTVSIHYSQATEVEIRRFRSSNVSVNVYPVNEPWLYSALWCGGIQSVSSDAPHVLRNVPQPIWSMSPDEYCLIWIMADLISAAVIMGIFIFQRWRMSGMRSYNPEQIMLSAVVRRPSRDVSIMKEKLIFS</sequence>
<dbReference type="OrthoDB" id="1058301at2759"/>
<reference evidence="10" key="1">
    <citation type="submission" date="2020-07" db="EMBL/GenBank/DDBJ databases">
        <title>Clarias magur genome sequencing, assembly and annotation.</title>
        <authorList>
            <person name="Kushwaha B."/>
            <person name="Kumar R."/>
            <person name="Das P."/>
            <person name="Joshi C.G."/>
            <person name="Kumar D."/>
            <person name="Nagpure N.S."/>
            <person name="Pandey M."/>
            <person name="Agarwal S."/>
            <person name="Srivastava S."/>
            <person name="Singh M."/>
            <person name="Sahoo L."/>
            <person name="Jayasankar P."/>
            <person name="Meher P.K."/>
            <person name="Koringa P.G."/>
            <person name="Iquebal M.A."/>
            <person name="Das S.P."/>
            <person name="Bit A."/>
            <person name="Patnaik S."/>
            <person name="Patel N."/>
            <person name="Shah T.M."/>
            <person name="Hinsu A."/>
            <person name="Jena J.K."/>
        </authorList>
    </citation>
    <scope>NUCLEOTIDE SEQUENCE</scope>
    <source>
        <strain evidence="10">CIFAMagur01</strain>
        <tissue evidence="10">Testis</tissue>
    </source>
</reference>
<comment type="caution">
    <text evidence="10">The sequence shown here is derived from an EMBL/GenBank/DDBJ whole genome shotgun (WGS) entry which is preliminary data.</text>
</comment>
<evidence type="ECO:0000259" key="9">
    <source>
        <dbReference type="PROSITE" id="PS51704"/>
    </source>
</evidence>
<dbReference type="PANTHER" id="PTHR23344">
    <property type="entry name" value="GLYCEROPHOSPHORYL DIESTER PHOSPHODIESTERASE"/>
    <property type="match status" value="1"/>
</dbReference>
<protein>
    <submittedName>
        <fullName evidence="10">Glycerophosphodiester phosphodiesterase domain-containing protein 5-like isoform X1</fullName>
    </submittedName>
</protein>
<keyword evidence="4" id="KW-0378">Hydrolase</keyword>
<feature type="non-terminal residue" evidence="10">
    <location>
        <position position="1"/>
    </location>
</feature>
<gene>
    <name evidence="10" type="primary">gdpd5a</name>
    <name evidence="10" type="ORF">DAT39_007875</name>
</gene>
<name>A0A8J4TV68_CLAMG</name>
<dbReference type="GO" id="GO:0006629">
    <property type="term" value="P:lipid metabolic process"/>
    <property type="evidence" value="ECO:0007669"/>
    <property type="project" value="InterPro"/>
</dbReference>
<dbReference type="SUPFAM" id="SSF51695">
    <property type="entry name" value="PLC-like phosphodiesterases"/>
    <property type="match status" value="1"/>
</dbReference>
<dbReference type="Pfam" id="PF03009">
    <property type="entry name" value="GDPD"/>
    <property type="match status" value="1"/>
</dbReference>
<dbReference type="InterPro" id="IPR030395">
    <property type="entry name" value="GP_PDE_dom"/>
</dbReference>
<feature type="transmembrane region" description="Helical" evidence="8">
    <location>
        <begin position="154"/>
        <end position="174"/>
    </location>
</feature>